<dbReference type="Proteomes" id="UP001322138">
    <property type="component" value="Unassembled WGS sequence"/>
</dbReference>
<evidence type="ECO:0000313" key="6">
    <source>
        <dbReference type="Proteomes" id="UP001322138"/>
    </source>
</evidence>
<name>A0ABR0FF88_9PEZI</name>
<evidence type="ECO:0000256" key="1">
    <source>
        <dbReference type="ARBA" id="ARBA00010139"/>
    </source>
</evidence>
<protein>
    <recommendedName>
        <fullName evidence="7">Monooxygenase</fullName>
    </recommendedName>
</protein>
<evidence type="ECO:0000313" key="5">
    <source>
        <dbReference type="EMBL" id="KAK4641660.1"/>
    </source>
</evidence>
<dbReference type="EMBL" id="JAFFGZ010000007">
    <property type="protein sequence ID" value="KAK4641660.1"/>
    <property type="molecule type" value="Genomic_DNA"/>
</dbReference>
<keyword evidence="4" id="KW-0560">Oxidoreductase</keyword>
<gene>
    <name evidence="5" type="ORF">QC761_0076370</name>
</gene>
<evidence type="ECO:0000256" key="2">
    <source>
        <dbReference type="ARBA" id="ARBA00022630"/>
    </source>
</evidence>
<dbReference type="InterPro" id="IPR020946">
    <property type="entry name" value="Flavin_mOase-like"/>
</dbReference>
<keyword evidence="3" id="KW-0274">FAD</keyword>
<dbReference type="Pfam" id="PF00743">
    <property type="entry name" value="FMO-like"/>
    <property type="match status" value="1"/>
</dbReference>
<evidence type="ECO:0000256" key="3">
    <source>
        <dbReference type="ARBA" id="ARBA00022827"/>
    </source>
</evidence>
<evidence type="ECO:0008006" key="7">
    <source>
        <dbReference type="Google" id="ProtNLM"/>
    </source>
</evidence>
<keyword evidence="6" id="KW-1185">Reference proteome</keyword>
<keyword evidence="2" id="KW-0285">Flavoprotein</keyword>
<sequence length="631" mass="70715">MSLDKESEVPFTQFACIGTGFSGIALGATIQRWYSISPSSIQFFDSQPCVGGTWSINQYPGAACDVPSALYSLSFERNPNWTRFLPPHDELRAYLTKVAEKYNLVPRMKFNTKVTKAEWIPSPTNPRWRLTILDLETNLTSHHECQFLFSGSGQFNSPRPLDVPGIDSFQGPVIHSARWDHSVSLHDKKVVVFGNGCTAAQIVPSILSSTAHLTQIVRSKHWIYPPVDAKVSPFAKKLLASMPGATLLQRFIVYHLAEADWAGFTLTPSAASFRSRRRRMAEKYMKTTAPEKYHPLLVPEFEIGCKRRVFDSGYLECLHSEKITLTNDKAVEILPHGVKMADGRVVEADVLVLANGFETNTPTTLLPVVGTGGHTLQEHWSETFPGPEAYNCTSLHGFPNFFLLWGPNTATGHTSAVMAIENGVNFALRVIKPCLEGRASVVDVTEQAEREFVERVQEALGKTVFTSETCNSWYTARDRETGRVWNGMTYPWSQARYWWDCMMIKKGDWVYSQVEYRQEEEARIVVHRFRRDCLGWAACLGCKEPEFSFGAGIGWVKVCCCCACSEDMGIGCDRTKGAELIVQTILFTHITVSTILHINHDPPSVGHVSNHRYSCTYFTTSKALSQQPARP</sequence>
<dbReference type="Gene3D" id="3.50.50.60">
    <property type="entry name" value="FAD/NAD(P)-binding domain"/>
    <property type="match status" value="2"/>
</dbReference>
<reference evidence="5 6" key="1">
    <citation type="journal article" date="2023" name="bioRxiv">
        <title>High-quality genome assemblies of four members of thePodospora anserinaspecies complex.</title>
        <authorList>
            <person name="Ament-Velasquez S.L."/>
            <person name="Vogan A.A."/>
            <person name="Wallerman O."/>
            <person name="Hartmann F."/>
            <person name="Gautier V."/>
            <person name="Silar P."/>
            <person name="Giraud T."/>
            <person name="Johannesson H."/>
        </authorList>
    </citation>
    <scope>NUCLEOTIDE SEQUENCE [LARGE SCALE GENOMIC DNA]</scope>
    <source>
        <strain evidence="5 6">CBS 112042</strain>
    </source>
</reference>
<dbReference type="PANTHER" id="PTHR42877">
    <property type="entry name" value="L-ORNITHINE N(5)-MONOOXYGENASE-RELATED"/>
    <property type="match status" value="1"/>
</dbReference>
<comment type="similarity">
    <text evidence="1">Belongs to the FAD-binding monooxygenase family.</text>
</comment>
<organism evidence="5 6">
    <name type="scientific">Podospora bellae-mahoneyi</name>
    <dbReference type="NCBI Taxonomy" id="2093777"/>
    <lineage>
        <taxon>Eukaryota</taxon>
        <taxon>Fungi</taxon>
        <taxon>Dikarya</taxon>
        <taxon>Ascomycota</taxon>
        <taxon>Pezizomycotina</taxon>
        <taxon>Sordariomycetes</taxon>
        <taxon>Sordariomycetidae</taxon>
        <taxon>Sordariales</taxon>
        <taxon>Podosporaceae</taxon>
        <taxon>Podospora</taxon>
    </lineage>
</organism>
<dbReference type="InterPro" id="IPR051209">
    <property type="entry name" value="FAD-bind_Monooxygenase_sf"/>
</dbReference>
<dbReference type="InterPro" id="IPR036188">
    <property type="entry name" value="FAD/NAD-bd_sf"/>
</dbReference>
<dbReference type="RefSeq" id="XP_062730636.1">
    <property type="nucleotide sequence ID" value="XM_062872778.1"/>
</dbReference>
<proteinExistence type="inferred from homology"/>
<dbReference type="PANTHER" id="PTHR42877:SF10">
    <property type="entry name" value="L-ORNITHINE N(5)-OXYGENASE"/>
    <property type="match status" value="1"/>
</dbReference>
<dbReference type="GeneID" id="87892064"/>
<evidence type="ECO:0000256" key="4">
    <source>
        <dbReference type="ARBA" id="ARBA00023002"/>
    </source>
</evidence>
<accession>A0ABR0FF88</accession>
<comment type="caution">
    <text evidence="5">The sequence shown here is derived from an EMBL/GenBank/DDBJ whole genome shotgun (WGS) entry which is preliminary data.</text>
</comment>
<dbReference type="SUPFAM" id="SSF51905">
    <property type="entry name" value="FAD/NAD(P)-binding domain"/>
    <property type="match status" value="2"/>
</dbReference>